<sequence length="1050" mass="116139">MPPTMAQISDPKIAFAYLRPACVLLTREPTVTNVETLSGQLKEVNDATLQQLQEYVLFPLRFVLKVPGPKKEKTVQAVAEAMCHVLENTCVQSWETLHGLFSELCLCLCSPADPGKPADTSEELKLAMLRCLDALFHAAYGDIFFKLFEPIMLPGLGAAVSLLLALGEKEKSRDIQVAALKCLQALTLQCDCTQDHVVPSPEERCTIGSTMASFLPGITTAVARIITGDLRQGHTVTVRAIKVWSRTVALVLDDTQLQASEPEKTSSDLGRIGQLMVRRTPDWVKSTVGKLSVLLKKIISCTSAHQHWKVRLELVELDDHLLSRCSQSLGECVGLLLEALVGAVNDEDPRVRERCEVALREVSQRNRSCGSSSAQTFTDVLSENLHSLATSLPRLMRTSDDQKKLFVLNVFLGYIKVLGPLVSVVLNSGAHLERISRALMQVLELDVMDVRIVEERSYAPSIETSSGSGYSDGAHIQRKHFLYFTDEKILCVLMEICRTLGYYGNIYLLTDHFLDLYQQSSVYRKQAAMVLNEIIRGAAGIAVATEGHGVESQVRGHSPTQEDLKVAVVSVMEEYTSLKNWHLITVSEETDVDRQDQQLLSPSRLLSISNSNFSSTNANSLQVIPSSFASTSTSSSSSTLHQLNSNIWQLCIQLEGIACFAQALGRDFRSLLMTSLYAVLEKAGEETLLVSQAALGSMRDISKACGYPSLKELINENSDYLLNDISVMLTHSDSSLLPLVGDIVQDVLIALDLSYDHTAALFCSVLHALMKALARWFPPSCRRTSESARPKQTSTQKEVFDIRQFLLDQRKQKELAEGIGIEEDDSEDLEVPPPTECEDVEDLGGPDVKAELPPHLSITKDVMERCIHLLSDPSLRLRLKVLCTLGETCGDFLRRRVSKEILPKLSSSLTRQAPISAKAGPVYTHTLAYKLQLAVLQGLGSLCQRLDLAEADLDAVCEACLPYLSCRQPIRLQEASRSVFRHLIQVDPDAFWFTLNELHCPSSYIPPHPDLHPIQLSGMGRPRDEYSDNVLKLLREEFGSVAETVDQPVS</sequence>
<evidence type="ECO:0000313" key="5">
    <source>
        <dbReference type="Proteomes" id="UP000298787"/>
    </source>
</evidence>
<dbReference type="Pfam" id="PF21547">
    <property type="entry name" value="TTI1"/>
    <property type="match status" value="1"/>
</dbReference>
<dbReference type="InterPro" id="IPR016024">
    <property type="entry name" value="ARM-type_fold"/>
</dbReference>
<accession>A0A4U5UPY9</accession>
<organism evidence="4 5">
    <name type="scientific">Collichthys lucidus</name>
    <name type="common">Big head croaker</name>
    <name type="synonym">Sciaena lucida</name>
    <dbReference type="NCBI Taxonomy" id="240159"/>
    <lineage>
        <taxon>Eukaryota</taxon>
        <taxon>Metazoa</taxon>
        <taxon>Chordata</taxon>
        <taxon>Craniata</taxon>
        <taxon>Vertebrata</taxon>
        <taxon>Euteleostomi</taxon>
        <taxon>Actinopterygii</taxon>
        <taxon>Neopterygii</taxon>
        <taxon>Teleostei</taxon>
        <taxon>Neoteleostei</taxon>
        <taxon>Acanthomorphata</taxon>
        <taxon>Eupercaria</taxon>
        <taxon>Sciaenidae</taxon>
        <taxon>Collichthys</taxon>
    </lineage>
</organism>
<dbReference type="InterPro" id="IPR052587">
    <property type="entry name" value="TELO2-interacting_protein_1"/>
</dbReference>
<dbReference type="Gene3D" id="1.25.10.10">
    <property type="entry name" value="Leucine-rich Repeat Variant"/>
    <property type="match status" value="2"/>
</dbReference>
<feature type="region of interest" description="Disordered" evidence="1">
    <location>
        <begin position="825"/>
        <end position="844"/>
    </location>
</feature>
<dbReference type="InterPro" id="IPR057567">
    <property type="entry name" value="TPR_TTI1_C"/>
</dbReference>
<reference evidence="4 5" key="1">
    <citation type="submission" date="2019-01" db="EMBL/GenBank/DDBJ databases">
        <title>Genome Assembly of Collichthys lucidus.</title>
        <authorList>
            <person name="Cai M."/>
            <person name="Xiao S."/>
        </authorList>
    </citation>
    <scope>NUCLEOTIDE SEQUENCE [LARGE SCALE GENOMIC DNA]</scope>
    <source>
        <strain evidence="4">JT15FE1705JMU</strain>
        <tissue evidence="4">Muscle</tissue>
    </source>
</reference>
<dbReference type="AlphaFoldDB" id="A0A4U5UPY9"/>
<dbReference type="Pfam" id="PF24181">
    <property type="entry name" value="TPR_TTI1_C"/>
    <property type="match status" value="1"/>
</dbReference>
<evidence type="ECO:0000259" key="2">
    <source>
        <dbReference type="Pfam" id="PF24173"/>
    </source>
</evidence>
<dbReference type="PANTHER" id="PTHR18460:SF3">
    <property type="entry name" value="TELO2-INTERACTING PROTEIN 1 HOMOLOG"/>
    <property type="match status" value="1"/>
</dbReference>
<dbReference type="GO" id="GO:0005737">
    <property type="term" value="C:cytoplasm"/>
    <property type="evidence" value="ECO:0007669"/>
    <property type="project" value="TreeGrafter"/>
</dbReference>
<dbReference type="InterPro" id="IPR057566">
    <property type="entry name" value="TPR_TTI1_N"/>
</dbReference>
<dbReference type="STRING" id="240159.A0A4U5UPY9"/>
<feature type="domain" description="TTI1 C-terminal TPR" evidence="3">
    <location>
        <begin position="880"/>
        <end position="992"/>
    </location>
</feature>
<dbReference type="EMBL" id="CM014087">
    <property type="protein sequence ID" value="TKS77116.1"/>
    <property type="molecule type" value="Genomic_DNA"/>
</dbReference>
<name>A0A4U5UPY9_COLLU</name>
<evidence type="ECO:0000259" key="3">
    <source>
        <dbReference type="Pfam" id="PF24181"/>
    </source>
</evidence>
<dbReference type="Pfam" id="PF24173">
    <property type="entry name" value="TPR_TTI1_N"/>
    <property type="match status" value="1"/>
</dbReference>
<gene>
    <name evidence="4" type="ORF">D9C73_011207</name>
</gene>
<dbReference type="Proteomes" id="UP000298787">
    <property type="component" value="Chromosome 10"/>
</dbReference>
<dbReference type="SUPFAM" id="SSF48371">
    <property type="entry name" value="ARM repeat"/>
    <property type="match status" value="1"/>
</dbReference>
<feature type="domain" description="TTI1 N-terminal TPR" evidence="2">
    <location>
        <begin position="15"/>
        <end position="347"/>
    </location>
</feature>
<dbReference type="InterPro" id="IPR011989">
    <property type="entry name" value="ARM-like"/>
</dbReference>
<evidence type="ECO:0000313" key="4">
    <source>
        <dbReference type="EMBL" id="TKS77116.1"/>
    </source>
</evidence>
<keyword evidence="5" id="KW-1185">Reference proteome</keyword>
<evidence type="ECO:0000256" key="1">
    <source>
        <dbReference type="SAM" id="MobiDB-lite"/>
    </source>
</evidence>
<dbReference type="PANTHER" id="PTHR18460">
    <property type="entry name" value="TEL2 INTERACTING PROTEIN 1 TTI1 FAMILY MEMBER"/>
    <property type="match status" value="1"/>
</dbReference>
<protein>
    <submittedName>
        <fullName evidence="4">TELO2-interacting protein 1-like protein</fullName>
    </submittedName>
</protein>
<dbReference type="Pfam" id="PF24176">
    <property type="entry name" value="TPR_TTI1_2nd"/>
    <property type="match status" value="1"/>
</dbReference>
<dbReference type="FunFam" id="1.25.10.10:FF:000240">
    <property type="entry name" value="TELO2-interacting protein 1 homolog"/>
    <property type="match status" value="1"/>
</dbReference>
<proteinExistence type="predicted"/>
<dbReference type="InterPro" id="IPR049362">
    <property type="entry name" value="TTI1_rpt"/>
</dbReference>